<dbReference type="InterPro" id="IPR011162">
    <property type="entry name" value="MHC_I/II-like_Ag-recog"/>
</dbReference>
<dbReference type="InterPro" id="IPR003006">
    <property type="entry name" value="Ig/MHC_CS"/>
</dbReference>
<organism evidence="13 14">
    <name type="scientific">Pogona vitticeps</name>
    <name type="common">central bearded dragon</name>
    <dbReference type="NCBI Taxonomy" id="103695"/>
    <lineage>
        <taxon>Eukaryota</taxon>
        <taxon>Metazoa</taxon>
        <taxon>Chordata</taxon>
        <taxon>Craniata</taxon>
        <taxon>Vertebrata</taxon>
        <taxon>Euteleostomi</taxon>
        <taxon>Lepidosauria</taxon>
        <taxon>Squamata</taxon>
        <taxon>Bifurcata</taxon>
        <taxon>Unidentata</taxon>
        <taxon>Episquamata</taxon>
        <taxon>Toxicofera</taxon>
        <taxon>Iguania</taxon>
        <taxon>Acrodonta</taxon>
        <taxon>Agamidae</taxon>
        <taxon>Amphibolurinae</taxon>
        <taxon>Pogona</taxon>
    </lineage>
</organism>
<feature type="transmembrane region" description="Helical" evidence="11">
    <location>
        <begin position="337"/>
        <end position="362"/>
    </location>
</feature>
<dbReference type="InterPro" id="IPR013783">
    <property type="entry name" value="Ig-like_fold"/>
</dbReference>
<dbReference type="Pfam" id="PF00129">
    <property type="entry name" value="MHC_I"/>
    <property type="match status" value="1"/>
</dbReference>
<feature type="domain" description="Ig-like" evidence="12">
    <location>
        <begin position="241"/>
        <end position="336"/>
    </location>
</feature>
<dbReference type="RefSeq" id="XP_072843960.1">
    <property type="nucleotide sequence ID" value="XM_072987859.1"/>
</dbReference>
<evidence type="ECO:0000256" key="2">
    <source>
        <dbReference type="ARBA" id="ARBA00022451"/>
    </source>
</evidence>
<evidence type="ECO:0000313" key="13">
    <source>
        <dbReference type="Proteomes" id="UP001652642"/>
    </source>
</evidence>
<evidence type="ECO:0000256" key="10">
    <source>
        <dbReference type="RuleBase" id="RU004439"/>
    </source>
</evidence>
<keyword evidence="6 11" id="KW-1133">Transmembrane helix</keyword>
<evidence type="ECO:0000256" key="4">
    <source>
        <dbReference type="ARBA" id="ARBA00022729"/>
    </source>
</evidence>
<evidence type="ECO:0000313" key="14">
    <source>
        <dbReference type="RefSeq" id="XP_072843960.1"/>
    </source>
</evidence>
<dbReference type="InterPro" id="IPR001039">
    <property type="entry name" value="MHC_I_a_a1/a2"/>
</dbReference>
<evidence type="ECO:0000256" key="7">
    <source>
        <dbReference type="ARBA" id="ARBA00023136"/>
    </source>
</evidence>
<dbReference type="InterPro" id="IPR036179">
    <property type="entry name" value="Ig-like_dom_sf"/>
</dbReference>
<dbReference type="SUPFAM" id="SSF54452">
    <property type="entry name" value="MHC antigen-recognition domain"/>
    <property type="match status" value="1"/>
</dbReference>
<evidence type="ECO:0000256" key="1">
    <source>
        <dbReference type="ARBA" id="ARBA00004479"/>
    </source>
</evidence>
<evidence type="ECO:0000256" key="8">
    <source>
        <dbReference type="ARBA" id="ARBA00023157"/>
    </source>
</evidence>
<protein>
    <submittedName>
        <fullName evidence="14">Major histocompatibility complex class I-related gene protein-like</fullName>
    </submittedName>
</protein>
<gene>
    <name evidence="14" type="primary">LOC110071290</name>
</gene>
<sequence length="395" mass="45284">MEEAAFASIRSSVSIKPGSAHPNRKHPRSIFLSIPHLFGSSFILTSSLPSGSSPSAFSHSLHYHFVVMSEPGLGRPQFLLTAHLDGQLFASYDTEGKNWEPREPWMEEMIQVDTEYLDWLNRNARNTEHLLKWQIRTVMSRYNHSGGFHTLQWLFGCELSQDGLKAGVNKFSYDGKEALSFDKDSLTWTAYDPVGQEYKREWESEPGRTQRSKYYLEEKCIGMLRQFLKFDKKELQRRVAPDVKVVYKKGHDGVETLVCHIHGFYPKAIDATWRKNGEVLEAETLHGNVVPNSDGTFHTWLSIEIDPEERDQYHCTVEHDSLLGDPDPAVEQPGISLWVMVGVILGLILLVVPLIIVIIMIIRHRQERSPPAPSEELQDINPPRKRRHVLIQQEH</sequence>
<dbReference type="InterPro" id="IPR050208">
    <property type="entry name" value="MHC_class-I_related"/>
</dbReference>
<accession>A0ABM5FEY0</accession>
<evidence type="ECO:0000256" key="11">
    <source>
        <dbReference type="SAM" id="Phobius"/>
    </source>
</evidence>
<keyword evidence="13" id="KW-1185">Reference proteome</keyword>
<dbReference type="Gene3D" id="3.30.500.10">
    <property type="entry name" value="MHC class I-like antigen recognition-like"/>
    <property type="match status" value="1"/>
</dbReference>
<keyword evidence="5" id="KW-0391">Immunity</keyword>
<reference evidence="13" key="1">
    <citation type="submission" date="2025-05" db="UniProtKB">
        <authorList>
            <consortium name="RefSeq"/>
        </authorList>
    </citation>
    <scope>NUCLEOTIDE SEQUENCE [LARGE SCALE GENOMIC DNA]</scope>
</reference>
<evidence type="ECO:0000256" key="3">
    <source>
        <dbReference type="ARBA" id="ARBA00022692"/>
    </source>
</evidence>
<dbReference type="InterPro" id="IPR003597">
    <property type="entry name" value="Ig_C1-set"/>
</dbReference>
<dbReference type="PROSITE" id="PS50835">
    <property type="entry name" value="IG_LIKE"/>
    <property type="match status" value="1"/>
</dbReference>
<dbReference type="InterPro" id="IPR037055">
    <property type="entry name" value="MHC_I-like_Ag-recog_sf"/>
</dbReference>
<dbReference type="PANTHER" id="PTHR16675:SF242">
    <property type="entry name" value="MAJOR HISTOCOMPATIBILITY COMPLEX CLASS I-RELATED GENE PROTEIN"/>
    <property type="match status" value="1"/>
</dbReference>
<evidence type="ECO:0000256" key="9">
    <source>
        <dbReference type="ARBA" id="ARBA00023180"/>
    </source>
</evidence>
<reference evidence="14" key="2">
    <citation type="submission" date="2025-08" db="UniProtKB">
        <authorList>
            <consortium name="RefSeq"/>
        </authorList>
    </citation>
    <scope>IDENTIFICATION</scope>
</reference>
<evidence type="ECO:0000259" key="12">
    <source>
        <dbReference type="PROSITE" id="PS50835"/>
    </source>
</evidence>
<keyword evidence="2" id="KW-0490">MHC I</keyword>
<dbReference type="InterPro" id="IPR011161">
    <property type="entry name" value="MHC_I-like_Ag-recog"/>
</dbReference>
<evidence type="ECO:0000256" key="5">
    <source>
        <dbReference type="ARBA" id="ARBA00022859"/>
    </source>
</evidence>
<dbReference type="PROSITE" id="PS00290">
    <property type="entry name" value="IG_MHC"/>
    <property type="match status" value="1"/>
</dbReference>
<dbReference type="PRINTS" id="PR01638">
    <property type="entry name" value="MHCCLASSI"/>
</dbReference>
<keyword evidence="8" id="KW-1015">Disulfide bond</keyword>
<proteinExistence type="inferred from homology"/>
<comment type="similarity">
    <text evidence="10">Belongs to the MHC class I family.</text>
</comment>
<dbReference type="InterPro" id="IPR007110">
    <property type="entry name" value="Ig-like_dom"/>
</dbReference>
<keyword evidence="7 11" id="KW-0472">Membrane</keyword>
<comment type="subcellular location">
    <subcellularLocation>
        <location evidence="1">Membrane</location>
        <topology evidence="1">Single-pass type I membrane protein</topology>
    </subcellularLocation>
</comment>
<keyword evidence="9" id="KW-0325">Glycoprotein</keyword>
<dbReference type="GeneID" id="110071290"/>
<keyword evidence="3 11" id="KW-0812">Transmembrane</keyword>
<dbReference type="Gene3D" id="2.60.40.10">
    <property type="entry name" value="Immunoglobulins"/>
    <property type="match status" value="1"/>
</dbReference>
<dbReference type="Pfam" id="PF07654">
    <property type="entry name" value="C1-set"/>
    <property type="match status" value="1"/>
</dbReference>
<evidence type="ECO:0000256" key="6">
    <source>
        <dbReference type="ARBA" id="ARBA00022989"/>
    </source>
</evidence>
<dbReference type="Proteomes" id="UP001652642">
    <property type="component" value="Chromosome 2"/>
</dbReference>
<dbReference type="SMART" id="SM00407">
    <property type="entry name" value="IGc1"/>
    <property type="match status" value="1"/>
</dbReference>
<dbReference type="SUPFAM" id="SSF48726">
    <property type="entry name" value="Immunoglobulin"/>
    <property type="match status" value="1"/>
</dbReference>
<name>A0ABM5FEY0_9SAUR</name>
<dbReference type="PANTHER" id="PTHR16675">
    <property type="entry name" value="MHC CLASS I-RELATED"/>
    <property type="match status" value="1"/>
</dbReference>
<keyword evidence="4" id="KW-0732">Signal</keyword>